<keyword evidence="3" id="KW-0436">Ligase</keyword>
<feature type="binding site" evidence="3">
    <location>
        <position position="158"/>
    </location>
    <ligand>
        <name>ATP</name>
        <dbReference type="ChEBI" id="CHEBI:30616"/>
    </ligand>
</feature>
<comment type="subcellular location">
    <subcellularLocation>
        <location evidence="3">Cytoplasm</location>
    </subcellularLocation>
</comment>
<evidence type="ECO:0000256" key="3">
    <source>
        <dbReference type="HAMAP-Rule" id="MF_01539"/>
    </source>
</evidence>
<comment type="function">
    <text evidence="3">Catalyzes the formation of N(4)-acetylcytidine (ac(4)C) at the wobble position of elongator tRNA(Met), using acetate and ATP as substrates. First activates an acetate ion to form acetyladenylate (Ac-AMP) and then transfers the acetyl group to tRNA to form ac(4)C34.</text>
</comment>
<dbReference type="RefSeq" id="WP_216548796.1">
    <property type="nucleotide sequence ID" value="NZ_JAHLQO010000003.1"/>
</dbReference>
<proteinExistence type="inferred from homology"/>
<dbReference type="NCBIfam" id="TIGR00125">
    <property type="entry name" value="cyt_tran_rel"/>
    <property type="match status" value="1"/>
</dbReference>
<evidence type="ECO:0000313" key="5">
    <source>
        <dbReference type="Proteomes" id="UP000783742"/>
    </source>
</evidence>
<sequence>MKIASVIAEYNPFHNGHLYQLNKIREIFTDNIVVIMSSNFVQRGEPAIINKFERAKIAVDNGASLVIENPLIYSTSNAEIFSKGTVNILNSMGVIDRLYFGAEDDSELLENIISKIESNLDENKIKKFLDTGNSYIKARELSMDFLSEREKYILSKPNNILGIEYIKALIDLNSSITPLSLKRKNVDHNDLHSIDNIASASFIRNKAFDEEDISKFIPNYDLVPQNNLENYYDIFRYKLISGDINYEDYFDYEVGLENRMKDNLHANTFSQFIEKVHSKRHSKSRIKRLCMQILLDIKKDLILNSFNYPYIRVLGLDENGLEILKNSKNKNIIYSFKRFYDKADKNFKKILDKEIYATNLYNLKNGLINEDFTKEVYKKL</sequence>
<reference evidence="4 5" key="1">
    <citation type="submission" date="2021-06" db="EMBL/GenBank/DDBJ databases">
        <authorList>
            <person name="Sun Q."/>
            <person name="Li D."/>
        </authorList>
    </citation>
    <scope>NUCLEOTIDE SEQUENCE [LARGE SCALE GENOMIC DNA]</scope>
    <source>
        <strain evidence="4 5">MSJ-1</strain>
    </source>
</reference>
<comment type="caution">
    <text evidence="4">The sequence shown here is derived from an EMBL/GenBank/DDBJ whole genome shotgun (WGS) entry which is preliminary data.</text>
</comment>
<keyword evidence="3" id="KW-0820">tRNA-binding</keyword>
<keyword evidence="1 3" id="KW-0819">tRNA processing</keyword>
<organism evidence="4 5">
    <name type="scientific">Peptoniphilus ovalis</name>
    <dbReference type="NCBI Taxonomy" id="2841503"/>
    <lineage>
        <taxon>Bacteria</taxon>
        <taxon>Bacillati</taxon>
        <taxon>Bacillota</taxon>
        <taxon>Tissierellia</taxon>
        <taxon>Tissierellales</taxon>
        <taxon>Peptoniphilaceae</taxon>
        <taxon>Peptoniphilus</taxon>
    </lineage>
</organism>
<feature type="binding site" evidence="3">
    <location>
        <position position="101"/>
    </location>
    <ligand>
        <name>ATP</name>
        <dbReference type="ChEBI" id="CHEBI:30616"/>
    </ligand>
</feature>
<keyword evidence="5" id="KW-1185">Reference proteome</keyword>
<evidence type="ECO:0000256" key="2">
    <source>
        <dbReference type="ARBA" id="ARBA00022884"/>
    </source>
</evidence>
<name>A0ABS6FFJ4_9FIRM</name>
<feature type="binding site" evidence="3">
    <location>
        <position position="183"/>
    </location>
    <ligand>
        <name>ATP</name>
        <dbReference type="ChEBI" id="CHEBI:30616"/>
    </ligand>
</feature>
<dbReference type="EMBL" id="JAHLQO010000003">
    <property type="protein sequence ID" value="MBU5668947.1"/>
    <property type="molecule type" value="Genomic_DNA"/>
</dbReference>
<dbReference type="PANTHER" id="PTHR37825">
    <property type="entry name" value="TRNA(MET) CYTIDINE ACETATE LIGASE"/>
    <property type="match status" value="1"/>
</dbReference>
<keyword evidence="3" id="KW-0067">ATP-binding</keyword>
<accession>A0ABS6FFJ4</accession>
<dbReference type="InterPro" id="IPR004821">
    <property type="entry name" value="Cyt_trans-like"/>
</dbReference>
<evidence type="ECO:0000256" key="1">
    <source>
        <dbReference type="ARBA" id="ARBA00022694"/>
    </source>
</evidence>
<dbReference type="EC" id="6.3.4.-" evidence="3"/>
<gene>
    <name evidence="3" type="primary">tmcAL</name>
    <name evidence="4" type="ORF">KQI68_03740</name>
</gene>
<dbReference type="InterPro" id="IPR008513">
    <property type="entry name" value="tRNA(Met)_cyd_acetate_ligase"/>
</dbReference>
<keyword evidence="3" id="KW-0547">Nucleotide-binding</keyword>
<dbReference type="Pfam" id="PF05636">
    <property type="entry name" value="HIGH_NTase1"/>
    <property type="match status" value="1"/>
</dbReference>
<evidence type="ECO:0000313" key="4">
    <source>
        <dbReference type="EMBL" id="MBU5668947.1"/>
    </source>
</evidence>
<keyword evidence="2 3" id="KW-0694">RNA-binding</keyword>
<comment type="catalytic activity">
    <reaction evidence="3">
        <text>cytidine(34) in elongator tRNA(Met) + acetate + ATP = N(4)-acetylcytidine(34) in elongator tRNA(Met) + AMP + diphosphate</text>
        <dbReference type="Rhea" id="RHEA:58144"/>
        <dbReference type="Rhea" id="RHEA-COMP:10693"/>
        <dbReference type="Rhea" id="RHEA-COMP:10694"/>
        <dbReference type="ChEBI" id="CHEBI:30089"/>
        <dbReference type="ChEBI" id="CHEBI:30616"/>
        <dbReference type="ChEBI" id="CHEBI:33019"/>
        <dbReference type="ChEBI" id="CHEBI:74900"/>
        <dbReference type="ChEBI" id="CHEBI:82748"/>
        <dbReference type="ChEBI" id="CHEBI:456215"/>
    </reaction>
</comment>
<comment type="caution">
    <text evidence="3">Lacks conserved residue(s) required for the propagation of feature annotation.</text>
</comment>
<keyword evidence="3" id="KW-0963">Cytoplasm</keyword>
<protein>
    <recommendedName>
        <fullName evidence="3">tRNA(Met) cytidine acetate ligase</fullName>
        <ecNumber evidence="3">6.3.4.-</ecNumber>
    </recommendedName>
</protein>
<dbReference type="HAMAP" id="MF_01539">
    <property type="entry name" value="TmcAL"/>
    <property type="match status" value="1"/>
</dbReference>
<feature type="binding site" evidence="3">
    <location>
        <begin position="7"/>
        <end position="20"/>
    </location>
    <ligand>
        <name>ATP</name>
        <dbReference type="ChEBI" id="CHEBI:30616"/>
    </ligand>
</feature>
<dbReference type="Proteomes" id="UP000783742">
    <property type="component" value="Unassembled WGS sequence"/>
</dbReference>
<dbReference type="PANTHER" id="PTHR37825:SF1">
    <property type="entry name" value="TRNA(MET) CYTIDINE ACETATE LIGASE"/>
    <property type="match status" value="1"/>
</dbReference>
<comment type="similarity">
    <text evidence="3">Belongs to the TmcAL family.</text>
</comment>